<reference evidence="2" key="1">
    <citation type="submission" date="2017-06" db="EMBL/GenBank/DDBJ databases">
        <authorList>
            <person name="LiPuma J."/>
            <person name="Spilker T."/>
        </authorList>
    </citation>
    <scope>NUCLEOTIDE SEQUENCE [LARGE SCALE GENOMIC DNA]</scope>
    <source>
        <strain evidence="2">AU17325</strain>
    </source>
</reference>
<sequence>MTYAQFRESGPGSRLGGTFAARNPYPIVLIDFSQNASDPPNEPKGRLAWLSGKFGQLFNKVIHMRCG</sequence>
<name>A0A228IWD8_9BURK</name>
<reference evidence="1 2" key="2">
    <citation type="submission" date="2017-08" db="EMBL/GenBank/DDBJ databases">
        <title>WGS of novel Burkholderia cepaca complex species.</title>
        <authorList>
            <person name="Lipuma J."/>
            <person name="Spilker T."/>
        </authorList>
    </citation>
    <scope>NUCLEOTIDE SEQUENCE [LARGE SCALE GENOMIC DNA]</scope>
    <source>
        <strain evidence="1 2">AU17325</strain>
    </source>
</reference>
<proteinExistence type="predicted"/>
<dbReference type="OrthoDB" id="9025828at2"/>
<dbReference type="AlphaFoldDB" id="A0A228IWD8"/>
<organism evidence="1 2">
    <name type="scientific">Burkholderia aenigmatica</name>
    <dbReference type="NCBI Taxonomy" id="2015348"/>
    <lineage>
        <taxon>Bacteria</taxon>
        <taxon>Pseudomonadati</taxon>
        <taxon>Pseudomonadota</taxon>
        <taxon>Betaproteobacteria</taxon>
        <taxon>Burkholderiales</taxon>
        <taxon>Burkholderiaceae</taxon>
        <taxon>Burkholderia</taxon>
        <taxon>Burkholderia cepacia complex</taxon>
    </lineage>
</organism>
<dbReference type="Proteomes" id="UP000214600">
    <property type="component" value="Unassembled WGS sequence"/>
</dbReference>
<dbReference type="EMBL" id="NKFA01000006">
    <property type="protein sequence ID" value="OXI46405.1"/>
    <property type="molecule type" value="Genomic_DNA"/>
</dbReference>
<comment type="caution">
    <text evidence="1">The sequence shown here is derived from an EMBL/GenBank/DDBJ whole genome shotgun (WGS) entry which is preliminary data.</text>
</comment>
<gene>
    <name evidence="1" type="ORF">CFB84_16515</name>
</gene>
<accession>A0A228IWD8</accession>
<protein>
    <submittedName>
        <fullName evidence="1">Uncharacterized protein</fullName>
    </submittedName>
</protein>
<evidence type="ECO:0000313" key="1">
    <source>
        <dbReference type="EMBL" id="OXI46405.1"/>
    </source>
</evidence>
<evidence type="ECO:0000313" key="2">
    <source>
        <dbReference type="Proteomes" id="UP000214600"/>
    </source>
</evidence>